<keyword evidence="4" id="KW-0788">Thiol protease</keyword>
<dbReference type="PANTHER" id="PTHR12606:SF1">
    <property type="entry name" value="UBIQUITIN-LIKE-SPECIFIC PROTEASE 1A"/>
    <property type="match status" value="1"/>
</dbReference>
<keyword evidence="3" id="KW-0378">Hydrolase</keyword>
<protein>
    <recommendedName>
        <fullName evidence="5">Ubiquitin-like protease family profile domain-containing protein</fullName>
    </recommendedName>
</protein>
<proteinExistence type="inferred from homology"/>
<dbReference type="GO" id="GO:0016926">
    <property type="term" value="P:protein desumoylation"/>
    <property type="evidence" value="ECO:0007669"/>
    <property type="project" value="TreeGrafter"/>
</dbReference>
<name>A0AAV6LEV6_9ERIC</name>
<organism evidence="6 7">
    <name type="scientific">Rhododendron griersonianum</name>
    <dbReference type="NCBI Taxonomy" id="479676"/>
    <lineage>
        <taxon>Eukaryota</taxon>
        <taxon>Viridiplantae</taxon>
        <taxon>Streptophyta</taxon>
        <taxon>Embryophyta</taxon>
        <taxon>Tracheophyta</taxon>
        <taxon>Spermatophyta</taxon>
        <taxon>Magnoliopsida</taxon>
        <taxon>eudicotyledons</taxon>
        <taxon>Gunneridae</taxon>
        <taxon>Pentapetalae</taxon>
        <taxon>asterids</taxon>
        <taxon>Ericales</taxon>
        <taxon>Ericaceae</taxon>
        <taxon>Ericoideae</taxon>
        <taxon>Rhodoreae</taxon>
        <taxon>Rhododendron</taxon>
    </lineage>
</organism>
<comment type="caution">
    <text evidence="6">The sequence shown here is derived from an EMBL/GenBank/DDBJ whole genome shotgun (WGS) entry which is preliminary data.</text>
</comment>
<dbReference type="Gene3D" id="3.40.395.10">
    <property type="entry name" value="Adenoviral Proteinase, Chain A"/>
    <property type="match status" value="1"/>
</dbReference>
<dbReference type="Pfam" id="PF02902">
    <property type="entry name" value="Peptidase_C48"/>
    <property type="match status" value="1"/>
</dbReference>
<feature type="domain" description="Ubiquitin-like protease family profile" evidence="5">
    <location>
        <begin position="1"/>
        <end position="205"/>
    </location>
</feature>
<dbReference type="Proteomes" id="UP000823749">
    <property type="component" value="Chromosome 2"/>
</dbReference>
<evidence type="ECO:0000313" key="7">
    <source>
        <dbReference type="Proteomes" id="UP000823749"/>
    </source>
</evidence>
<keyword evidence="2" id="KW-0645">Protease</keyword>
<evidence type="ECO:0000259" key="5">
    <source>
        <dbReference type="PROSITE" id="PS50600"/>
    </source>
</evidence>
<dbReference type="EMBL" id="JACTNZ010000002">
    <property type="protein sequence ID" value="KAG5563497.1"/>
    <property type="molecule type" value="Genomic_DNA"/>
</dbReference>
<accession>A0AAV6LEV6</accession>
<evidence type="ECO:0000256" key="1">
    <source>
        <dbReference type="ARBA" id="ARBA00005234"/>
    </source>
</evidence>
<dbReference type="PROSITE" id="PS50600">
    <property type="entry name" value="ULP_PROTEASE"/>
    <property type="match status" value="1"/>
</dbReference>
<dbReference type="GO" id="GO:0016929">
    <property type="term" value="F:deSUMOylase activity"/>
    <property type="evidence" value="ECO:0007669"/>
    <property type="project" value="TreeGrafter"/>
</dbReference>
<keyword evidence="7" id="KW-1185">Reference proteome</keyword>
<dbReference type="GO" id="GO:0005634">
    <property type="term" value="C:nucleus"/>
    <property type="evidence" value="ECO:0007669"/>
    <property type="project" value="TreeGrafter"/>
</dbReference>
<dbReference type="AlphaFoldDB" id="A0AAV6LEV6"/>
<dbReference type="GO" id="GO:0006508">
    <property type="term" value="P:proteolysis"/>
    <property type="evidence" value="ECO:0007669"/>
    <property type="project" value="UniProtKB-KW"/>
</dbReference>
<dbReference type="PANTHER" id="PTHR12606">
    <property type="entry name" value="SENTRIN/SUMO-SPECIFIC PROTEASE"/>
    <property type="match status" value="1"/>
</dbReference>
<evidence type="ECO:0000313" key="6">
    <source>
        <dbReference type="EMBL" id="KAG5563497.1"/>
    </source>
</evidence>
<evidence type="ECO:0000256" key="3">
    <source>
        <dbReference type="ARBA" id="ARBA00022801"/>
    </source>
</evidence>
<sequence length="221" mass="25097">MPSLNDLTASISMYPIAELTPNITAPNSLTGILAPPPPPPSLESRRGVVVVGTVEEEEERGCCFREIRDGDERGNVGTWEMEMNQVKWEEMNVGDGDDGDKRADGWTCKLENLFLPILLATCDHWFCVVINLVDKRIDVLDSMKLKSTEKTSATADVVSALFSILKRTTQMEYPWNKWNVHHPDVPQQKNIFDCGFYTFRFMEHWTGGKMNTRELEVKSKL</sequence>
<dbReference type="InterPro" id="IPR003653">
    <property type="entry name" value="Peptidase_C48_C"/>
</dbReference>
<comment type="similarity">
    <text evidence="1">Belongs to the peptidase C48 family.</text>
</comment>
<evidence type="ECO:0000256" key="2">
    <source>
        <dbReference type="ARBA" id="ARBA00022670"/>
    </source>
</evidence>
<reference evidence="6" key="1">
    <citation type="submission" date="2020-08" db="EMBL/GenBank/DDBJ databases">
        <title>Plant Genome Project.</title>
        <authorList>
            <person name="Zhang R.-G."/>
        </authorList>
    </citation>
    <scope>NUCLEOTIDE SEQUENCE</scope>
    <source>
        <strain evidence="6">WSP0</strain>
        <tissue evidence="6">Leaf</tissue>
    </source>
</reference>
<dbReference type="SUPFAM" id="SSF54001">
    <property type="entry name" value="Cysteine proteinases"/>
    <property type="match status" value="1"/>
</dbReference>
<evidence type="ECO:0000256" key="4">
    <source>
        <dbReference type="ARBA" id="ARBA00022807"/>
    </source>
</evidence>
<gene>
    <name evidence="6" type="ORF">RHGRI_006057</name>
</gene>
<dbReference type="InterPro" id="IPR038765">
    <property type="entry name" value="Papain-like_cys_pep_sf"/>
</dbReference>